<evidence type="ECO:0000313" key="1">
    <source>
        <dbReference type="EMBL" id="TGO83258.1"/>
    </source>
</evidence>
<dbReference type="AlphaFoldDB" id="A0A4Z1KD31"/>
<organism evidence="1 2">
    <name type="scientific">Botrytis porri</name>
    <dbReference type="NCBI Taxonomy" id="87229"/>
    <lineage>
        <taxon>Eukaryota</taxon>
        <taxon>Fungi</taxon>
        <taxon>Dikarya</taxon>
        <taxon>Ascomycota</taxon>
        <taxon>Pezizomycotina</taxon>
        <taxon>Leotiomycetes</taxon>
        <taxon>Helotiales</taxon>
        <taxon>Sclerotiniaceae</taxon>
        <taxon>Botrytis</taxon>
    </lineage>
</organism>
<gene>
    <name evidence="1" type="ORF">BPOR_0675g00070</name>
</gene>
<accession>A0A4Z1KD31</accession>
<dbReference type="Proteomes" id="UP000297280">
    <property type="component" value="Unassembled WGS sequence"/>
</dbReference>
<comment type="caution">
    <text evidence="1">The sequence shown here is derived from an EMBL/GenBank/DDBJ whole genome shotgun (WGS) entry which is preliminary data.</text>
</comment>
<reference evidence="1 2" key="1">
    <citation type="submission" date="2017-12" db="EMBL/GenBank/DDBJ databases">
        <title>Comparative genomics of Botrytis spp.</title>
        <authorList>
            <person name="Valero-Jimenez C.A."/>
            <person name="Tapia P."/>
            <person name="Veloso J."/>
            <person name="Silva-Moreno E."/>
            <person name="Staats M."/>
            <person name="Valdes J.H."/>
            <person name="Van Kan J.A.L."/>
        </authorList>
    </citation>
    <scope>NUCLEOTIDE SEQUENCE [LARGE SCALE GENOMIC DNA]</scope>
    <source>
        <strain evidence="1 2">MUCL3349</strain>
    </source>
</reference>
<name>A0A4Z1KD31_9HELO</name>
<evidence type="ECO:0000313" key="2">
    <source>
        <dbReference type="Proteomes" id="UP000297280"/>
    </source>
</evidence>
<proteinExistence type="predicted"/>
<dbReference type="EMBL" id="PQXO01000674">
    <property type="protein sequence ID" value="TGO83258.1"/>
    <property type="molecule type" value="Genomic_DNA"/>
</dbReference>
<sequence>MKTVQGEPWTKSTRDLEPADRGVMKFARARALTCHARAASHILAFYILFAPRRGTISPGNSNSLYLLVPGFGIDLNVVWNVVRWLNPSWLAWGDNVID</sequence>
<protein>
    <submittedName>
        <fullName evidence="1">Uncharacterized protein</fullName>
    </submittedName>
</protein>
<keyword evidence="2" id="KW-1185">Reference proteome</keyword>